<dbReference type="CDD" id="cd04860">
    <property type="entry name" value="AE_Prim_S"/>
    <property type="match status" value="1"/>
</dbReference>
<comment type="similarity">
    <text evidence="2 12">Belongs to the eukaryotic-type primase small subunit family.</text>
</comment>
<dbReference type="NCBIfam" id="TIGR00335">
    <property type="entry name" value="primase_sml"/>
    <property type="match status" value="1"/>
</dbReference>
<keyword evidence="5 12" id="KW-0808">Transferase</keyword>
<evidence type="ECO:0000256" key="9">
    <source>
        <dbReference type="ARBA" id="ARBA00022980"/>
    </source>
</evidence>
<evidence type="ECO:0000313" key="14">
    <source>
        <dbReference type="Proteomes" id="UP000789901"/>
    </source>
</evidence>
<dbReference type="NCBIfam" id="TIGR00952">
    <property type="entry name" value="S15_bact"/>
    <property type="match status" value="1"/>
</dbReference>
<dbReference type="Proteomes" id="UP000789901">
    <property type="component" value="Unassembled WGS sequence"/>
</dbReference>
<dbReference type="Gene3D" id="1.10.287.10">
    <property type="entry name" value="S15/NS1, RNA-binding"/>
    <property type="match status" value="1"/>
</dbReference>
<evidence type="ECO:0000256" key="12">
    <source>
        <dbReference type="RuleBase" id="RU003514"/>
    </source>
</evidence>
<reference evidence="13 14" key="1">
    <citation type="submission" date="2021-06" db="EMBL/GenBank/DDBJ databases">
        <authorList>
            <person name="Kallberg Y."/>
            <person name="Tangrot J."/>
            <person name="Rosling A."/>
        </authorList>
    </citation>
    <scope>NUCLEOTIDE SEQUENCE [LARGE SCALE GENOMIC DNA]</scope>
    <source>
        <strain evidence="13 14">120-4 pot B 10/14</strain>
    </source>
</reference>
<keyword evidence="7 12" id="KW-0235">DNA replication</keyword>
<dbReference type="HAMAP" id="MF_01343_B">
    <property type="entry name" value="Ribosomal_uS15_B"/>
    <property type="match status" value="1"/>
</dbReference>
<dbReference type="Gene3D" id="3.90.920.10">
    <property type="entry name" value="DNA primase, PRIM domain"/>
    <property type="match status" value="1"/>
</dbReference>
<evidence type="ECO:0000256" key="11">
    <source>
        <dbReference type="ARBA" id="ARBA00023274"/>
    </source>
</evidence>
<keyword evidence="8" id="KW-0479">Metal-binding</keyword>
<name>A0ABN7UEW8_GIGMA</name>
<dbReference type="SUPFAM" id="SSF56747">
    <property type="entry name" value="Prim-pol domain"/>
    <property type="match status" value="1"/>
</dbReference>
<dbReference type="CDD" id="cd00353">
    <property type="entry name" value="Ribosomal_S15p_S13e"/>
    <property type="match status" value="1"/>
</dbReference>
<comment type="caution">
    <text evidence="13">The sequence shown here is derived from an EMBL/GenBank/DDBJ whole genome shotgun (WGS) entry which is preliminary data.</text>
</comment>
<proteinExistence type="inferred from homology"/>
<evidence type="ECO:0000256" key="5">
    <source>
        <dbReference type="ARBA" id="ARBA00022679"/>
    </source>
</evidence>
<dbReference type="Pfam" id="PF00312">
    <property type="entry name" value="Ribosomal_S15"/>
    <property type="match status" value="1"/>
</dbReference>
<dbReference type="InterPro" id="IPR002755">
    <property type="entry name" value="DNA_primase_S"/>
</dbReference>
<keyword evidence="6" id="KW-0548">Nucleotidyltransferase</keyword>
<dbReference type="InterPro" id="IPR000589">
    <property type="entry name" value="Ribosomal_uS15"/>
</dbReference>
<evidence type="ECO:0000313" key="13">
    <source>
        <dbReference type="EMBL" id="CAG8579736.1"/>
    </source>
</evidence>
<evidence type="ECO:0000256" key="6">
    <source>
        <dbReference type="ARBA" id="ARBA00022695"/>
    </source>
</evidence>
<dbReference type="SUPFAM" id="SSF47060">
    <property type="entry name" value="S15/NS1 RNA-binding domain"/>
    <property type="match status" value="1"/>
</dbReference>
<evidence type="ECO:0000256" key="10">
    <source>
        <dbReference type="ARBA" id="ARBA00023163"/>
    </source>
</evidence>
<keyword evidence="10" id="KW-0804">Transcription</keyword>
<keyword evidence="4 12" id="KW-0639">Primosome</keyword>
<sequence>MDSKEDEAATPELLSFFYSRFFPFKTYVNWLNYETDSNIILLLESNNAFKNRELSFTLASDAYIRYNSYNGEEDLKAEIMKMCPTKIDIGAIYTIKPKDKKSMRLSAFRPVEKELIFDIDMTDYDEIRTCCSGASICHKCWKFMTVAIKIIDVALREDFGFKHLLWVYSGRRGVHCWVCDENARKLSNESRAAIVSYLAVIKGGAQVRKKVQLNRTLHPFLRRSLRIIENYFEDIVLKDQDVLGSEENWSKVLNCIQDDEIIKKLSNKWNGSNSKSSVQKWEELVNELEHAASVSGRKLSKKAEQLQICKLEIMFQYTYPRLDEAVSKNMNHLLKGPFCVHPKTGRVCVPIQPDDCENFDPFEVPTVSSLYQELNLYIEGERKVQDYEKTSLKPYIKYFDNFVKGTSKEAREKNRERTFHTTSPVLKRRPQEIKKKNIAKKLSILEAEKASMPDPVVGIPTEFTKSLLRPLEIYKAATDPNATRYMNFFLDKKDEELLFETTPKKVAAEIEKSHKVEDEKVDDKFNNSTALIEEEKKAEILKSLVSLHNSNAKSIMMYNVKKTVEEFGRNENDTGSAEVQAAVLTVRILNLHEHIKNNHKDKHNYRGLRKLVHKRQKILKYLKRESLERYYTTIKKLGLDERVIEGEIVI</sequence>
<evidence type="ECO:0000256" key="4">
    <source>
        <dbReference type="ARBA" id="ARBA00022515"/>
    </source>
</evidence>
<evidence type="ECO:0000256" key="2">
    <source>
        <dbReference type="ARBA" id="ARBA00009762"/>
    </source>
</evidence>
<evidence type="ECO:0000256" key="7">
    <source>
        <dbReference type="ARBA" id="ARBA00022705"/>
    </source>
</evidence>
<evidence type="ECO:0000256" key="3">
    <source>
        <dbReference type="ARBA" id="ARBA00022478"/>
    </source>
</evidence>
<keyword evidence="3 12" id="KW-0240">DNA-directed RNA polymerase</keyword>
<dbReference type="EC" id="2.7.7.-" evidence="12"/>
<keyword evidence="11" id="KW-0687">Ribonucleoprotein</keyword>
<accession>A0ABN7UEW8</accession>
<dbReference type="PANTHER" id="PTHR10536">
    <property type="entry name" value="DNA PRIMASE SMALL SUBUNIT"/>
    <property type="match status" value="1"/>
</dbReference>
<dbReference type="Pfam" id="PF01896">
    <property type="entry name" value="DNA_primase_S"/>
    <property type="match status" value="1"/>
</dbReference>
<dbReference type="InterPro" id="IPR014052">
    <property type="entry name" value="DNA_primase_ssu_euk/arc"/>
</dbReference>
<keyword evidence="14" id="KW-1185">Reference proteome</keyword>
<dbReference type="EMBL" id="CAJVQB010002568">
    <property type="protein sequence ID" value="CAG8579736.1"/>
    <property type="molecule type" value="Genomic_DNA"/>
</dbReference>
<organism evidence="13 14">
    <name type="scientific">Gigaspora margarita</name>
    <dbReference type="NCBI Taxonomy" id="4874"/>
    <lineage>
        <taxon>Eukaryota</taxon>
        <taxon>Fungi</taxon>
        <taxon>Fungi incertae sedis</taxon>
        <taxon>Mucoromycota</taxon>
        <taxon>Glomeromycotina</taxon>
        <taxon>Glomeromycetes</taxon>
        <taxon>Diversisporales</taxon>
        <taxon>Gigasporaceae</taxon>
        <taxon>Gigaspora</taxon>
    </lineage>
</organism>
<gene>
    <name evidence="13" type="ORF">GMARGA_LOCUS5888</name>
</gene>
<protein>
    <recommendedName>
        <fullName evidence="12">DNA primase</fullName>
        <ecNumber evidence="12">2.7.7.-</ecNumber>
    </recommendedName>
</protein>
<dbReference type="SMART" id="SM01387">
    <property type="entry name" value="Ribosomal_S15"/>
    <property type="match status" value="1"/>
</dbReference>
<dbReference type="InterPro" id="IPR009068">
    <property type="entry name" value="uS15_NS1_RNA-bd_sf"/>
</dbReference>
<comment type="similarity">
    <text evidence="1">Belongs to the universal ribosomal protein uS15 family.</text>
</comment>
<dbReference type="InterPro" id="IPR005290">
    <property type="entry name" value="Ribosomal_uS15_bac-type"/>
</dbReference>
<evidence type="ECO:0000256" key="8">
    <source>
        <dbReference type="ARBA" id="ARBA00022723"/>
    </source>
</evidence>
<dbReference type="PROSITE" id="PS00362">
    <property type="entry name" value="RIBOSOMAL_S15"/>
    <property type="match status" value="1"/>
</dbReference>
<keyword evidence="9" id="KW-0689">Ribosomal protein</keyword>
<evidence type="ECO:0000256" key="1">
    <source>
        <dbReference type="ARBA" id="ARBA00008434"/>
    </source>
</evidence>